<organism evidence="2 3">
    <name type="scientific">Glomerella acutata</name>
    <name type="common">Colletotrichum acutatum</name>
    <dbReference type="NCBI Taxonomy" id="27357"/>
    <lineage>
        <taxon>Eukaryota</taxon>
        <taxon>Fungi</taxon>
        <taxon>Dikarya</taxon>
        <taxon>Ascomycota</taxon>
        <taxon>Pezizomycotina</taxon>
        <taxon>Sordariomycetes</taxon>
        <taxon>Hypocreomycetidae</taxon>
        <taxon>Glomerellales</taxon>
        <taxon>Glomerellaceae</taxon>
        <taxon>Colletotrichum</taxon>
        <taxon>Colletotrichum acutatum species complex</taxon>
    </lineage>
</organism>
<sequence>MTDRADFNCDPRDAFKPIDHKTPGATRLEPLGTCGRRTAYQGLRRSRSRPALNVTDENKMPSPVGSSTTPTRDTENHTADNTSNPIRGPVTGFWSLEERSNGQQEPAAL</sequence>
<dbReference type="EMBL" id="JAHMHS010000010">
    <property type="protein sequence ID" value="KAK1729705.1"/>
    <property type="molecule type" value="Genomic_DNA"/>
</dbReference>
<dbReference type="Proteomes" id="UP001244207">
    <property type="component" value="Unassembled WGS sequence"/>
</dbReference>
<evidence type="ECO:0000256" key="1">
    <source>
        <dbReference type="SAM" id="MobiDB-lite"/>
    </source>
</evidence>
<comment type="caution">
    <text evidence="2">The sequence shown here is derived from an EMBL/GenBank/DDBJ whole genome shotgun (WGS) entry which is preliminary data.</text>
</comment>
<name>A0AAD8XLR2_GLOAC</name>
<proteinExistence type="predicted"/>
<feature type="compositionally biased region" description="Basic and acidic residues" evidence="1">
    <location>
        <begin position="1"/>
        <end position="22"/>
    </location>
</feature>
<keyword evidence="3" id="KW-1185">Reference proteome</keyword>
<protein>
    <submittedName>
        <fullName evidence="2">Uncharacterized protein</fullName>
    </submittedName>
</protein>
<dbReference type="AlphaFoldDB" id="A0AAD8XLR2"/>
<reference evidence="2" key="1">
    <citation type="submission" date="2021-12" db="EMBL/GenBank/DDBJ databases">
        <title>Comparative genomics, transcriptomics and evolutionary studies reveal genomic signatures of adaptation to plant cell wall in hemibiotrophic fungi.</title>
        <authorList>
            <consortium name="DOE Joint Genome Institute"/>
            <person name="Baroncelli R."/>
            <person name="Diaz J.F."/>
            <person name="Benocci T."/>
            <person name="Peng M."/>
            <person name="Battaglia E."/>
            <person name="Haridas S."/>
            <person name="Andreopoulos W."/>
            <person name="Labutti K."/>
            <person name="Pangilinan J."/>
            <person name="Floch G.L."/>
            <person name="Makela M.R."/>
            <person name="Henrissat B."/>
            <person name="Grigoriev I.V."/>
            <person name="Crouch J.A."/>
            <person name="De Vries R.P."/>
            <person name="Sukno S.A."/>
            <person name="Thon M.R."/>
        </authorList>
    </citation>
    <scope>NUCLEOTIDE SEQUENCE</scope>
    <source>
        <strain evidence="2">CBS 112980</strain>
    </source>
</reference>
<gene>
    <name evidence="2" type="ORF">BDZ83DRAFT_647642</name>
</gene>
<evidence type="ECO:0000313" key="2">
    <source>
        <dbReference type="EMBL" id="KAK1729705.1"/>
    </source>
</evidence>
<feature type="region of interest" description="Disordered" evidence="1">
    <location>
        <begin position="1"/>
        <end position="109"/>
    </location>
</feature>
<dbReference type="GeneID" id="85394005"/>
<accession>A0AAD8XLR2</accession>
<evidence type="ECO:0000313" key="3">
    <source>
        <dbReference type="Proteomes" id="UP001244207"/>
    </source>
</evidence>
<dbReference type="RefSeq" id="XP_060369760.1">
    <property type="nucleotide sequence ID" value="XM_060510106.1"/>
</dbReference>